<dbReference type="Pfam" id="PF10294">
    <property type="entry name" value="Methyltransf_16"/>
    <property type="match status" value="1"/>
</dbReference>
<keyword evidence="1" id="KW-0808">Transferase</keyword>
<accession>A0A4V1IR63</accession>
<dbReference type="Gene3D" id="3.40.50.150">
    <property type="entry name" value="Vaccinia Virus protein VP39"/>
    <property type="match status" value="1"/>
</dbReference>
<sequence length="199" mass="22016">LWNAGLSMTKYLDKNKSIYTGKNVLELGAAAALPTLMCAINGARTVVSTDYPDPAVIKNIERNARENAPGQVEAGALKVVGFIWGQPVEDLFAALPSPTDRFDLIILADLIFNHTEHANLLKTCAQCLAPGGVVLTTFTHHVVKWADRDMKFFEIAAADPLNFEFEKLYEDRHSPMFPDDDGDLDVRSTVHAYRLTRKA</sequence>
<feature type="non-terminal residue" evidence="1">
    <location>
        <position position="1"/>
    </location>
</feature>
<keyword evidence="2" id="KW-1185">Reference proteome</keyword>
<proteinExistence type="predicted"/>
<dbReference type="PANTHER" id="PTHR14614">
    <property type="entry name" value="HEPATOCELLULAR CARCINOMA-ASSOCIATED ANTIGEN"/>
    <property type="match status" value="1"/>
</dbReference>
<gene>
    <name evidence="1" type="ORF">BDK51DRAFT_16190</name>
</gene>
<protein>
    <submittedName>
        <fullName evidence="1">S-adenosyl-L-methionine-dependent methyltransferase</fullName>
    </submittedName>
</protein>
<dbReference type="EMBL" id="KZ996378">
    <property type="protein sequence ID" value="RKO88957.1"/>
    <property type="molecule type" value="Genomic_DNA"/>
</dbReference>
<dbReference type="GO" id="GO:0032259">
    <property type="term" value="P:methylation"/>
    <property type="evidence" value="ECO:0007669"/>
    <property type="project" value="UniProtKB-KW"/>
</dbReference>
<evidence type="ECO:0000313" key="2">
    <source>
        <dbReference type="Proteomes" id="UP000269721"/>
    </source>
</evidence>
<dbReference type="SUPFAM" id="SSF53335">
    <property type="entry name" value="S-adenosyl-L-methionine-dependent methyltransferases"/>
    <property type="match status" value="1"/>
</dbReference>
<keyword evidence="1" id="KW-0489">Methyltransferase</keyword>
<dbReference type="InterPro" id="IPR029063">
    <property type="entry name" value="SAM-dependent_MTases_sf"/>
</dbReference>
<evidence type="ECO:0000313" key="1">
    <source>
        <dbReference type="EMBL" id="RKO88957.1"/>
    </source>
</evidence>
<dbReference type="GO" id="GO:0008168">
    <property type="term" value="F:methyltransferase activity"/>
    <property type="evidence" value="ECO:0007669"/>
    <property type="project" value="UniProtKB-KW"/>
</dbReference>
<dbReference type="Proteomes" id="UP000269721">
    <property type="component" value="Unassembled WGS sequence"/>
</dbReference>
<organism evidence="1 2">
    <name type="scientific">Blyttiomyces helicus</name>
    <dbReference type="NCBI Taxonomy" id="388810"/>
    <lineage>
        <taxon>Eukaryota</taxon>
        <taxon>Fungi</taxon>
        <taxon>Fungi incertae sedis</taxon>
        <taxon>Chytridiomycota</taxon>
        <taxon>Chytridiomycota incertae sedis</taxon>
        <taxon>Chytridiomycetes</taxon>
        <taxon>Chytridiomycetes incertae sedis</taxon>
        <taxon>Blyttiomyces</taxon>
    </lineage>
</organism>
<dbReference type="OrthoDB" id="46564at2759"/>
<dbReference type="PANTHER" id="PTHR14614:SF10">
    <property type="entry name" value="PROTEIN N-TERMINAL AND LYSINE N-METHYLTRANSFERASE EFM7"/>
    <property type="match status" value="1"/>
</dbReference>
<dbReference type="CDD" id="cd02440">
    <property type="entry name" value="AdoMet_MTases"/>
    <property type="match status" value="1"/>
</dbReference>
<dbReference type="InterPro" id="IPR019410">
    <property type="entry name" value="Methyltransf_16"/>
</dbReference>
<reference evidence="2" key="1">
    <citation type="journal article" date="2018" name="Nat. Microbiol.">
        <title>Leveraging single-cell genomics to expand the fungal tree of life.</title>
        <authorList>
            <person name="Ahrendt S.R."/>
            <person name="Quandt C.A."/>
            <person name="Ciobanu D."/>
            <person name="Clum A."/>
            <person name="Salamov A."/>
            <person name="Andreopoulos B."/>
            <person name="Cheng J.F."/>
            <person name="Woyke T."/>
            <person name="Pelin A."/>
            <person name="Henrissat B."/>
            <person name="Reynolds N.K."/>
            <person name="Benny G.L."/>
            <person name="Smith M.E."/>
            <person name="James T.Y."/>
            <person name="Grigoriev I.V."/>
        </authorList>
    </citation>
    <scope>NUCLEOTIDE SEQUENCE [LARGE SCALE GENOMIC DNA]</scope>
</reference>
<dbReference type="AlphaFoldDB" id="A0A4V1IR63"/>
<name>A0A4V1IR63_9FUNG</name>
<dbReference type="GO" id="GO:0005737">
    <property type="term" value="C:cytoplasm"/>
    <property type="evidence" value="ECO:0007669"/>
    <property type="project" value="TreeGrafter"/>
</dbReference>